<name>A0ABP8AEJ3_9MICO</name>
<dbReference type="InterPro" id="IPR010196">
    <property type="entry name" value="OSB_synthase_MenC1"/>
</dbReference>
<dbReference type="CDD" id="cd03320">
    <property type="entry name" value="OSBS"/>
    <property type="match status" value="1"/>
</dbReference>
<dbReference type="SFLD" id="SFLDG00180">
    <property type="entry name" value="muconate_cycloisomerase"/>
    <property type="match status" value="1"/>
</dbReference>
<dbReference type="SFLD" id="SFLDS00001">
    <property type="entry name" value="Enolase"/>
    <property type="match status" value="1"/>
</dbReference>
<feature type="active site" description="Proton donor" evidence="4">
    <location>
        <position position="117"/>
    </location>
</feature>
<dbReference type="InterPro" id="IPR018110">
    <property type="entry name" value="Mandel_Rmase/mucon_lact_enz_CS"/>
</dbReference>
<comment type="pathway">
    <text evidence="4">Quinol/quinone metabolism; menaquinone biosynthesis.</text>
</comment>
<feature type="binding site" evidence="4">
    <location>
        <position position="148"/>
    </location>
    <ligand>
        <name>Mg(2+)</name>
        <dbReference type="ChEBI" id="CHEBI:18420"/>
    </ligand>
</feature>
<comment type="pathway">
    <text evidence="4">Quinol/quinone metabolism; 1,4-dihydroxy-2-naphthoate biosynthesis; 1,4-dihydroxy-2-naphthoate from chorismate: step 4/7.</text>
</comment>
<proteinExistence type="inferred from homology"/>
<evidence type="ECO:0000256" key="2">
    <source>
        <dbReference type="ARBA" id="ARBA00022842"/>
    </source>
</evidence>
<feature type="binding site" evidence="4">
    <location>
        <position position="200"/>
    </location>
    <ligand>
        <name>Mg(2+)</name>
        <dbReference type="ChEBI" id="CHEBI:18420"/>
    </ligand>
</feature>
<evidence type="ECO:0000256" key="3">
    <source>
        <dbReference type="ARBA" id="ARBA00023239"/>
    </source>
</evidence>
<dbReference type="InterPro" id="IPR013342">
    <property type="entry name" value="Mandelate_racemase_C"/>
</dbReference>
<evidence type="ECO:0000313" key="6">
    <source>
        <dbReference type="EMBL" id="GAA4182700.1"/>
    </source>
</evidence>
<dbReference type="EC" id="4.2.1.113" evidence="4"/>
<dbReference type="PANTHER" id="PTHR48073:SF2">
    <property type="entry name" value="O-SUCCINYLBENZOATE SYNTHASE"/>
    <property type="match status" value="1"/>
</dbReference>
<evidence type="ECO:0000256" key="4">
    <source>
        <dbReference type="HAMAP-Rule" id="MF_00470"/>
    </source>
</evidence>
<dbReference type="InterPro" id="IPR029065">
    <property type="entry name" value="Enolase_C-like"/>
</dbReference>
<evidence type="ECO:0000256" key="1">
    <source>
        <dbReference type="ARBA" id="ARBA00022723"/>
    </source>
</evidence>
<protein>
    <recommendedName>
        <fullName evidence="4">o-succinylbenzoate synthase</fullName>
        <shortName evidence="4">OSB synthase</shortName>
        <shortName evidence="4">OSBS</shortName>
        <ecNumber evidence="4">4.2.1.113</ecNumber>
    </recommendedName>
    <alternativeName>
        <fullName evidence="4">4-(2'-carboxyphenyl)-4-oxybutyric acid synthase</fullName>
    </alternativeName>
    <alternativeName>
        <fullName evidence="4">o-succinylbenzoic acid synthase</fullName>
    </alternativeName>
</protein>
<evidence type="ECO:0000313" key="7">
    <source>
        <dbReference type="Proteomes" id="UP001500213"/>
    </source>
</evidence>
<dbReference type="Pfam" id="PF18374">
    <property type="entry name" value="Enolase_like_N"/>
    <property type="match status" value="1"/>
</dbReference>
<dbReference type="EMBL" id="BAABBX010000001">
    <property type="protein sequence ID" value="GAA4182700.1"/>
    <property type="molecule type" value="Genomic_DNA"/>
</dbReference>
<dbReference type="NCBIfam" id="NF002782">
    <property type="entry name" value="PRK02901.1"/>
    <property type="match status" value="1"/>
</dbReference>
<keyword evidence="4" id="KW-0474">Menaquinone biosynthesis</keyword>
<gene>
    <name evidence="4" type="primary">menC</name>
    <name evidence="6" type="ORF">GCM10022288_00990</name>
</gene>
<comment type="cofactor">
    <cofactor evidence="4">
        <name>a divalent metal cation</name>
        <dbReference type="ChEBI" id="CHEBI:60240"/>
    </cofactor>
</comment>
<sequence>MGAASAAVPPVLPELGEVLAGVRVVALPMVTRFRGITVREAAVFEGPNGWTEFSPFVEYGDDEASAWLAAAYDYGWGPQPALLRSSIPVNATVPAVAADAVPGVLARFPGARTAKVKVADPGQTLADDVARVAAVREALGPEGRIRVDANALWNVDEAEHAIRALERFDLEYVEQPVATVDELAELRRRVSRLGILIAADESVRKASDPLAVARAGAADVLVIKAQPLGGVRAALAIVAEAGLPCVVSSALDTSIGLAMGASLAAALPALEFDCGLGTAALFESDVTDAPLLPARGQISTGRVAPTEALLEANAASPERRAWWLARIERCHALLTLPSRRQ</sequence>
<accession>A0ABP8AEJ3</accession>
<comment type="similarity">
    <text evidence="4">Belongs to the mandelate racemase/muconate lactonizing enzyme family. MenC type 1 subfamily.</text>
</comment>
<organism evidence="6 7">
    <name type="scientific">Gryllotalpicola kribbensis</name>
    <dbReference type="NCBI Taxonomy" id="993084"/>
    <lineage>
        <taxon>Bacteria</taxon>
        <taxon>Bacillati</taxon>
        <taxon>Actinomycetota</taxon>
        <taxon>Actinomycetes</taxon>
        <taxon>Micrococcales</taxon>
        <taxon>Microbacteriaceae</taxon>
        <taxon>Gryllotalpicola</taxon>
    </lineage>
</organism>
<keyword evidence="7" id="KW-1185">Reference proteome</keyword>
<feature type="binding site" evidence="4">
    <location>
        <position position="174"/>
    </location>
    <ligand>
        <name>Mg(2+)</name>
        <dbReference type="ChEBI" id="CHEBI:18420"/>
    </ligand>
</feature>
<feature type="domain" description="Mandelate racemase/muconate lactonizing enzyme C-terminal" evidence="5">
    <location>
        <begin position="94"/>
        <end position="193"/>
    </location>
</feature>
<dbReference type="PROSITE" id="PS00909">
    <property type="entry name" value="MR_MLE_2"/>
    <property type="match status" value="1"/>
</dbReference>
<dbReference type="Pfam" id="PF13378">
    <property type="entry name" value="MR_MLE_C"/>
    <property type="match status" value="1"/>
</dbReference>
<comment type="catalytic activity">
    <reaction evidence="4">
        <text>(1R,6R)-6-hydroxy-2-succinyl-cyclohexa-2,4-diene-1-carboxylate = 2-succinylbenzoate + H2O</text>
        <dbReference type="Rhea" id="RHEA:10196"/>
        <dbReference type="ChEBI" id="CHEBI:15377"/>
        <dbReference type="ChEBI" id="CHEBI:18325"/>
        <dbReference type="ChEBI" id="CHEBI:58689"/>
        <dbReference type="EC" id="4.2.1.113"/>
    </reaction>
</comment>
<dbReference type="SFLD" id="SFLDF00009">
    <property type="entry name" value="o-succinylbenzoate_synthase"/>
    <property type="match status" value="1"/>
</dbReference>
<dbReference type="InterPro" id="IPR036849">
    <property type="entry name" value="Enolase-like_C_sf"/>
</dbReference>
<dbReference type="Gene3D" id="3.20.20.120">
    <property type="entry name" value="Enolase-like C-terminal domain"/>
    <property type="match status" value="1"/>
</dbReference>
<reference evidence="7" key="1">
    <citation type="journal article" date="2019" name="Int. J. Syst. Evol. Microbiol.">
        <title>The Global Catalogue of Microorganisms (GCM) 10K type strain sequencing project: providing services to taxonomists for standard genome sequencing and annotation.</title>
        <authorList>
            <consortium name="The Broad Institute Genomics Platform"/>
            <consortium name="The Broad Institute Genome Sequencing Center for Infectious Disease"/>
            <person name="Wu L."/>
            <person name="Ma J."/>
        </authorList>
    </citation>
    <scope>NUCLEOTIDE SEQUENCE [LARGE SCALE GENOMIC DNA]</scope>
    <source>
        <strain evidence="7">JCM 17593</strain>
    </source>
</reference>
<keyword evidence="1 4" id="KW-0479">Metal-binding</keyword>
<comment type="function">
    <text evidence="4">Converts 2-succinyl-6-hydroxy-2,4-cyclohexadiene-1-carboxylate (SHCHC) to 2-succinylbenzoate (OSB).</text>
</comment>
<evidence type="ECO:0000259" key="5">
    <source>
        <dbReference type="SMART" id="SM00922"/>
    </source>
</evidence>
<dbReference type="HAMAP" id="MF_00470">
    <property type="entry name" value="MenC_1"/>
    <property type="match status" value="1"/>
</dbReference>
<keyword evidence="3 4" id="KW-0456">Lyase</keyword>
<dbReference type="Proteomes" id="UP001500213">
    <property type="component" value="Unassembled WGS sequence"/>
</dbReference>
<comment type="caution">
    <text evidence="6">The sequence shown here is derived from an EMBL/GenBank/DDBJ whole genome shotgun (WGS) entry which is preliminary data.</text>
</comment>
<keyword evidence="2 4" id="KW-0460">Magnesium</keyword>
<dbReference type="PANTHER" id="PTHR48073">
    <property type="entry name" value="O-SUCCINYLBENZOATE SYNTHASE-RELATED"/>
    <property type="match status" value="1"/>
</dbReference>
<feature type="active site" description="Proton acceptor" evidence="4">
    <location>
        <position position="224"/>
    </location>
</feature>
<dbReference type="SMART" id="SM00922">
    <property type="entry name" value="MR_MLE"/>
    <property type="match status" value="1"/>
</dbReference>
<dbReference type="RefSeq" id="WP_344772675.1">
    <property type="nucleotide sequence ID" value="NZ_BAABBX010000001.1"/>
</dbReference>
<dbReference type="SUPFAM" id="SSF51604">
    <property type="entry name" value="Enolase C-terminal domain-like"/>
    <property type="match status" value="1"/>
</dbReference>